<keyword evidence="1" id="KW-1133">Transmembrane helix</keyword>
<evidence type="ECO:0000256" key="1">
    <source>
        <dbReference type="SAM" id="Phobius"/>
    </source>
</evidence>
<evidence type="ECO:0000313" key="3">
    <source>
        <dbReference type="Proteomes" id="UP001501742"/>
    </source>
</evidence>
<feature type="transmembrane region" description="Helical" evidence="1">
    <location>
        <begin position="12"/>
        <end position="32"/>
    </location>
</feature>
<organism evidence="2 3">
    <name type="scientific">Curtobacterium herbarum</name>
    <dbReference type="NCBI Taxonomy" id="150122"/>
    <lineage>
        <taxon>Bacteria</taxon>
        <taxon>Bacillati</taxon>
        <taxon>Actinomycetota</taxon>
        <taxon>Actinomycetes</taxon>
        <taxon>Micrococcales</taxon>
        <taxon>Microbacteriaceae</taxon>
        <taxon>Curtobacterium</taxon>
    </lineage>
</organism>
<feature type="transmembrane region" description="Helical" evidence="1">
    <location>
        <begin position="38"/>
        <end position="62"/>
    </location>
</feature>
<keyword evidence="1" id="KW-0472">Membrane</keyword>
<dbReference type="Proteomes" id="UP001501742">
    <property type="component" value="Unassembled WGS sequence"/>
</dbReference>
<sequence>MKSTTDRGTDQQPIALVVAVAGVIMGVVFPVVSVGDRVAGVLPIALIGTAGGLLLIGGVFYFCPASVGSPVLVILMLAVIFTSRQIGGTWLILIPSFIASAFGSAVLGGHLRFLRLRAARGR</sequence>
<gene>
    <name evidence="2" type="ORF">GCM10009627_18950</name>
</gene>
<proteinExistence type="predicted"/>
<accession>A0ABP4K454</accession>
<reference evidence="3" key="1">
    <citation type="journal article" date="2019" name="Int. J. Syst. Evol. Microbiol.">
        <title>The Global Catalogue of Microorganisms (GCM) 10K type strain sequencing project: providing services to taxonomists for standard genome sequencing and annotation.</title>
        <authorList>
            <consortium name="The Broad Institute Genomics Platform"/>
            <consortium name="The Broad Institute Genome Sequencing Center for Infectious Disease"/>
            <person name="Wu L."/>
            <person name="Ma J."/>
        </authorList>
    </citation>
    <scope>NUCLEOTIDE SEQUENCE [LARGE SCALE GENOMIC DNA]</scope>
    <source>
        <strain evidence="3">JCM 12140</strain>
    </source>
</reference>
<feature type="transmembrane region" description="Helical" evidence="1">
    <location>
        <begin position="92"/>
        <end position="114"/>
    </location>
</feature>
<evidence type="ECO:0000313" key="2">
    <source>
        <dbReference type="EMBL" id="GAA1493549.1"/>
    </source>
</evidence>
<keyword evidence="3" id="KW-1185">Reference proteome</keyword>
<dbReference type="RefSeq" id="WP_204606850.1">
    <property type="nucleotide sequence ID" value="NZ_BAAAJX010000008.1"/>
</dbReference>
<protein>
    <submittedName>
        <fullName evidence="2">Uncharacterized protein</fullName>
    </submittedName>
</protein>
<name>A0ABP4K454_9MICO</name>
<dbReference type="EMBL" id="BAAAJX010000008">
    <property type="protein sequence ID" value="GAA1493549.1"/>
    <property type="molecule type" value="Genomic_DNA"/>
</dbReference>
<keyword evidence="1" id="KW-0812">Transmembrane</keyword>
<comment type="caution">
    <text evidence="2">The sequence shown here is derived from an EMBL/GenBank/DDBJ whole genome shotgun (WGS) entry which is preliminary data.</text>
</comment>
<feature type="transmembrane region" description="Helical" evidence="1">
    <location>
        <begin position="69"/>
        <end position="86"/>
    </location>
</feature>